<feature type="transmembrane region" description="Helical" evidence="1">
    <location>
        <begin position="99"/>
        <end position="118"/>
    </location>
</feature>
<protein>
    <recommendedName>
        <fullName evidence="2">YdbS-like PH domain-containing protein</fullName>
    </recommendedName>
</protein>
<dbReference type="Pfam" id="PF03703">
    <property type="entry name" value="bPH_2"/>
    <property type="match status" value="1"/>
</dbReference>
<reference evidence="4" key="1">
    <citation type="submission" date="2017-09" db="EMBL/GenBank/DDBJ databases">
        <title>Depth-based differentiation of microbial function through sediment-hosted aquifers and enrichment of novel symbionts in the deep terrestrial subsurface.</title>
        <authorList>
            <person name="Probst A.J."/>
            <person name="Ladd B."/>
            <person name="Jarett J.K."/>
            <person name="Geller-Mcgrath D.E."/>
            <person name="Sieber C.M.K."/>
            <person name="Emerson J.B."/>
            <person name="Anantharaman K."/>
            <person name="Thomas B.C."/>
            <person name="Malmstrom R."/>
            <person name="Stieglmeier M."/>
            <person name="Klingl A."/>
            <person name="Woyke T."/>
            <person name="Ryan C.M."/>
            <person name="Banfield J.F."/>
        </authorList>
    </citation>
    <scope>NUCLEOTIDE SEQUENCE [LARGE SCALE GENOMIC DNA]</scope>
</reference>
<dbReference type="InterPro" id="IPR005182">
    <property type="entry name" value="YdbS-like_PH"/>
</dbReference>
<feature type="domain" description="YdbS-like PH" evidence="2">
    <location>
        <begin position="121"/>
        <end position="192"/>
    </location>
</feature>
<feature type="transmembrane region" description="Helical" evidence="1">
    <location>
        <begin position="66"/>
        <end position="87"/>
    </location>
</feature>
<organism evidence="3 4">
    <name type="scientific">Candidatus Collierbacteria bacterium CG09_land_8_20_14_0_10_46_12</name>
    <dbReference type="NCBI Taxonomy" id="1974533"/>
    <lineage>
        <taxon>Bacteria</taxon>
        <taxon>Candidatus Collieribacteriota</taxon>
    </lineage>
</organism>
<keyword evidence="1" id="KW-1133">Transmembrane helix</keyword>
<accession>A0A2H0WZ94</accession>
<comment type="caution">
    <text evidence="3">The sequence shown here is derived from an EMBL/GenBank/DDBJ whole genome shotgun (WGS) entry which is preliminary data.</text>
</comment>
<evidence type="ECO:0000313" key="4">
    <source>
        <dbReference type="Proteomes" id="UP000229574"/>
    </source>
</evidence>
<proteinExistence type="predicted"/>
<keyword evidence="1" id="KW-0812">Transmembrane</keyword>
<dbReference type="AlphaFoldDB" id="A0A2H0WZ94"/>
<evidence type="ECO:0000256" key="1">
    <source>
        <dbReference type="SAM" id="Phobius"/>
    </source>
</evidence>
<evidence type="ECO:0000313" key="3">
    <source>
        <dbReference type="EMBL" id="PIS17962.1"/>
    </source>
</evidence>
<name>A0A2H0WZ94_9BACT</name>
<keyword evidence="1" id="KW-0472">Membrane</keyword>
<evidence type="ECO:0000259" key="2">
    <source>
        <dbReference type="Pfam" id="PF03703"/>
    </source>
</evidence>
<sequence>MVEIFKAKAKINRSIEEIRQMIGKVGRDNLLTSFASFPNKVFFETQNDAEQVILFLRQHPIVNLKWMLIAALMLVLPSVFIFFPPYALLPANYQFVVSMGWYMFVFGYTLAKFMGWFFNIYILTDERVVDVDFANIFFRKISTAKIDEIQDVNIQSSGALETFFGYGSVFIQTAAEVSQFEFLAVPNPDKVGKIINQLIDLEEQEKLEGRVK</sequence>
<dbReference type="Proteomes" id="UP000229574">
    <property type="component" value="Unassembled WGS sequence"/>
</dbReference>
<gene>
    <name evidence="3" type="ORF">COT54_01815</name>
</gene>
<dbReference type="EMBL" id="PEYY01000077">
    <property type="protein sequence ID" value="PIS17962.1"/>
    <property type="molecule type" value="Genomic_DNA"/>
</dbReference>